<reference evidence="2 3" key="1">
    <citation type="submission" date="2019-07" db="EMBL/GenBank/DDBJ databases">
        <title>Sulfurimonas paralvinellae sp. nov., a novel mesophilic, hydrogen- and sulfur-oxidizing chemolithoautotroph within the Epsilonproteo- bacteria isolated from a deep-sea hydrothermal vent polychaete nest, reclassification of Thiomicrospira denitrificans as Sulfurimonas denitrificans comb. nov. and emended description of the genus Sulfurimonas.</title>
        <authorList>
            <person name="Wang S."/>
            <person name="Jiang L."/>
            <person name="Shao Z."/>
        </authorList>
    </citation>
    <scope>NUCLEOTIDE SEQUENCE [LARGE SCALE GENOMIC DNA]</scope>
    <source>
        <strain evidence="2 3">GO25</strain>
    </source>
</reference>
<name>A0A7M1B5X4_9BACT</name>
<organism evidence="2 3">
    <name type="scientific">Sulfurimonas paralvinellae</name>
    <dbReference type="NCBI Taxonomy" id="317658"/>
    <lineage>
        <taxon>Bacteria</taxon>
        <taxon>Pseudomonadati</taxon>
        <taxon>Campylobacterota</taxon>
        <taxon>Epsilonproteobacteria</taxon>
        <taxon>Campylobacterales</taxon>
        <taxon>Sulfurimonadaceae</taxon>
        <taxon>Sulfurimonas</taxon>
    </lineage>
</organism>
<accession>A0A7M1B5X4</accession>
<feature type="domain" description="HIT" evidence="1">
    <location>
        <begin position="4"/>
        <end position="87"/>
    </location>
</feature>
<evidence type="ECO:0000313" key="2">
    <source>
        <dbReference type="EMBL" id="QOP45101.1"/>
    </source>
</evidence>
<dbReference type="SUPFAM" id="SSF54197">
    <property type="entry name" value="HIT-like"/>
    <property type="match status" value="1"/>
</dbReference>
<sequence>MQHNIIYEDPAILVEKEESEIPWLKIFTKAPYRELTDMPKDLRDKIWDVYYIIEEEMREYYKPKKINMASFANMLPRVHIHVMARFENDSYFPNPMWGEKLRKATLDLPDESEFFKRLHTKLAHNFTSLQTERRRSDVPDRRKRNQS</sequence>
<proteinExistence type="predicted"/>
<dbReference type="KEGG" id="spal:FM071_01840"/>
<dbReference type="Pfam" id="PF01230">
    <property type="entry name" value="HIT"/>
    <property type="match status" value="1"/>
</dbReference>
<dbReference type="GO" id="GO:0003824">
    <property type="term" value="F:catalytic activity"/>
    <property type="evidence" value="ECO:0007669"/>
    <property type="project" value="InterPro"/>
</dbReference>
<gene>
    <name evidence="2" type="ORF">FM071_01840</name>
</gene>
<dbReference type="InterPro" id="IPR036265">
    <property type="entry name" value="HIT-like_sf"/>
</dbReference>
<evidence type="ECO:0000259" key="1">
    <source>
        <dbReference type="Pfam" id="PF01230"/>
    </source>
</evidence>
<dbReference type="InterPro" id="IPR011146">
    <property type="entry name" value="HIT-like"/>
</dbReference>
<dbReference type="Proteomes" id="UP000593580">
    <property type="component" value="Chromosome"/>
</dbReference>
<dbReference type="PIRSF" id="PIRSF000714">
    <property type="entry name" value="HIT"/>
    <property type="match status" value="1"/>
</dbReference>
<dbReference type="AlphaFoldDB" id="A0A7M1B5X4"/>
<keyword evidence="3" id="KW-1185">Reference proteome</keyword>
<dbReference type="RefSeq" id="WP_193111346.1">
    <property type="nucleotide sequence ID" value="NZ_CP041406.1"/>
</dbReference>
<dbReference type="EMBL" id="CP041406">
    <property type="protein sequence ID" value="QOP45101.1"/>
    <property type="molecule type" value="Genomic_DNA"/>
</dbReference>
<dbReference type="Gene3D" id="3.30.428.10">
    <property type="entry name" value="HIT-like"/>
    <property type="match status" value="1"/>
</dbReference>
<protein>
    <submittedName>
        <fullName evidence="2">HIT family protein</fullName>
    </submittedName>
</protein>
<evidence type="ECO:0000313" key="3">
    <source>
        <dbReference type="Proteomes" id="UP000593580"/>
    </source>
</evidence>
<dbReference type="InterPro" id="IPR026026">
    <property type="entry name" value="HIT_Hint"/>
</dbReference>